<dbReference type="SUPFAM" id="SSF52540">
    <property type="entry name" value="P-loop containing nucleoside triphosphate hydrolases"/>
    <property type="match status" value="1"/>
</dbReference>
<keyword evidence="4" id="KW-0342">GTP-binding</keyword>
<evidence type="ECO:0000256" key="3">
    <source>
        <dbReference type="ARBA" id="ARBA00022801"/>
    </source>
</evidence>
<dbReference type="AlphaFoldDB" id="A0A820NG35"/>
<feature type="compositionally biased region" description="Low complexity" evidence="5">
    <location>
        <begin position="17"/>
        <end position="32"/>
    </location>
</feature>
<dbReference type="GO" id="GO:0005525">
    <property type="term" value="F:GTP binding"/>
    <property type="evidence" value="ECO:0007669"/>
    <property type="project" value="UniProtKB-KW"/>
</dbReference>
<dbReference type="Gene3D" id="3.40.50.300">
    <property type="entry name" value="P-loop containing nucleotide triphosphate hydrolases"/>
    <property type="match status" value="1"/>
</dbReference>
<sequence length="72" mass="7523">METESVETPPHPPPPTTTTTASSSASASSGTEPKLPVCILVLGMAGAGKTTFLQRINAYLHSEKNPPYVVNL</sequence>
<name>A0A820NG35_9BILA</name>
<evidence type="ECO:0008006" key="8">
    <source>
        <dbReference type="Google" id="ProtNLM"/>
    </source>
</evidence>
<evidence type="ECO:0000256" key="4">
    <source>
        <dbReference type="ARBA" id="ARBA00023134"/>
    </source>
</evidence>
<dbReference type="EMBL" id="CAJOBB010022714">
    <property type="protein sequence ID" value="CAF4387163.1"/>
    <property type="molecule type" value="Genomic_DNA"/>
</dbReference>
<reference evidence="6" key="1">
    <citation type="submission" date="2021-02" db="EMBL/GenBank/DDBJ databases">
        <authorList>
            <person name="Nowell W R."/>
        </authorList>
    </citation>
    <scope>NUCLEOTIDE SEQUENCE</scope>
</reference>
<evidence type="ECO:0000256" key="2">
    <source>
        <dbReference type="ARBA" id="ARBA00022741"/>
    </source>
</evidence>
<dbReference type="InterPro" id="IPR004130">
    <property type="entry name" value="Gpn"/>
</dbReference>
<keyword evidence="2" id="KW-0547">Nucleotide-binding</keyword>
<comment type="similarity">
    <text evidence="1">Belongs to the GPN-loop GTPase family.</text>
</comment>
<evidence type="ECO:0000256" key="5">
    <source>
        <dbReference type="SAM" id="MobiDB-lite"/>
    </source>
</evidence>
<dbReference type="InterPro" id="IPR027417">
    <property type="entry name" value="P-loop_NTPase"/>
</dbReference>
<organism evidence="6 7">
    <name type="scientific">Adineta steineri</name>
    <dbReference type="NCBI Taxonomy" id="433720"/>
    <lineage>
        <taxon>Eukaryota</taxon>
        <taxon>Metazoa</taxon>
        <taxon>Spiralia</taxon>
        <taxon>Gnathifera</taxon>
        <taxon>Rotifera</taxon>
        <taxon>Eurotatoria</taxon>
        <taxon>Bdelloidea</taxon>
        <taxon>Adinetida</taxon>
        <taxon>Adinetidae</taxon>
        <taxon>Adineta</taxon>
    </lineage>
</organism>
<evidence type="ECO:0000256" key="1">
    <source>
        <dbReference type="ARBA" id="ARBA00005290"/>
    </source>
</evidence>
<accession>A0A820NG35</accession>
<dbReference type="Proteomes" id="UP000663868">
    <property type="component" value="Unassembled WGS sequence"/>
</dbReference>
<dbReference type="GO" id="GO:0016787">
    <property type="term" value="F:hydrolase activity"/>
    <property type="evidence" value="ECO:0007669"/>
    <property type="project" value="UniProtKB-KW"/>
</dbReference>
<protein>
    <recommendedName>
        <fullName evidence="8">GPN-loop GTPase</fullName>
    </recommendedName>
</protein>
<evidence type="ECO:0000313" key="7">
    <source>
        <dbReference type="Proteomes" id="UP000663868"/>
    </source>
</evidence>
<feature type="non-terminal residue" evidence="6">
    <location>
        <position position="72"/>
    </location>
</feature>
<evidence type="ECO:0000313" key="6">
    <source>
        <dbReference type="EMBL" id="CAF4387163.1"/>
    </source>
</evidence>
<keyword evidence="3" id="KW-0378">Hydrolase</keyword>
<feature type="region of interest" description="Disordered" evidence="5">
    <location>
        <begin position="1"/>
        <end position="32"/>
    </location>
</feature>
<gene>
    <name evidence="6" type="ORF">KXQ929_LOCUS50248</name>
</gene>
<proteinExistence type="inferred from homology"/>
<comment type="caution">
    <text evidence="6">The sequence shown here is derived from an EMBL/GenBank/DDBJ whole genome shotgun (WGS) entry which is preliminary data.</text>
</comment>
<dbReference type="Pfam" id="PF03029">
    <property type="entry name" value="ATP_bind_1"/>
    <property type="match status" value="1"/>
</dbReference>